<feature type="compositionally biased region" description="Basic and acidic residues" evidence="1">
    <location>
        <begin position="279"/>
        <end position="299"/>
    </location>
</feature>
<name>A0A4V3JX53_9LEPT</name>
<feature type="signal peptide" evidence="2">
    <location>
        <begin position="1"/>
        <end position="20"/>
    </location>
</feature>
<feature type="region of interest" description="Disordered" evidence="1">
    <location>
        <begin position="277"/>
        <end position="354"/>
    </location>
</feature>
<dbReference type="AlphaFoldDB" id="A0A4V3JX53"/>
<protein>
    <recommendedName>
        <fullName evidence="5">P83100 family protein</fullName>
    </recommendedName>
</protein>
<feature type="chain" id="PRO_5020797582" description="P83100 family protein" evidence="2">
    <location>
        <begin position="21"/>
        <end position="563"/>
    </location>
</feature>
<feature type="region of interest" description="Disordered" evidence="1">
    <location>
        <begin position="212"/>
        <end position="234"/>
    </location>
</feature>
<dbReference type="EMBL" id="RQHV01000045">
    <property type="protein sequence ID" value="TGN10230.1"/>
    <property type="molecule type" value="Genomic_DNA"/>
</dbReference>
<gene>
    <name evidence="3" type="ORF">EHS11_10110</name>
</gene>
<evidence type="ECO:0000256" key="1">
    <source>
        <dbReference type="SAM" id="MobiDB-lite"/>
    </source>
</evidence>
<dbReference type="Proteomes" id="UP000298264">
    <property type="component" value="Unassembled WGS sequence"/>
</dbReference>
<sequence length="563" mass="63584">MRLFRATAIFLFVVVTGVSAQSKAPLGESEIKGAKKIEFINRSLKKANPDILLENAETGKKLAASLSKSDSASVSGVTVQRIQPGGDGKLGADIFSISESQSFDHVNSIVRIVSAYLESSFQYKAGGADTLAQYVLYYNAAHRKDLKFVTGKYTEEVVKAVTADKIGIDTNYKNWSGKTQLIIPIEKNILKDSGKDVTADELEKDVNRIVKDKEKDPATKQKMQDEAKKMDKLQDDKIKEEKKIVQDKKQEVAKEQKQVAEKKEELAKKEATTVANLNELKKDPVKNKAEIEKKTEEVKQIQQEQKATEVKEAALEQKKEELVKKEEQVAAKEEARKEDGKTETATTEPAKTTEAVKAAEEKVQEVQKELSQVKDELKKKEEQSDNVVNNKILFMKFIKYDADGHYSNELWAIDTKKDDALFKSPYNNICSKEFKEIPNQGVLVLGYDGEKIETRKHKLVLLDPDKLGVKKSSENADIFWRTPIVPREDKVYVVEKFQDKYYVARFKSDLTFEARSSEAIEENSELTFFGEKIYVTGKPKEGDKTTIKIFKKEDLTLVKTIAP</sequence>
<feature type="compositionally biased region" description="Basic and acidic residues" evidence="1">
    <location>
        <begin position="306"/>
        <end position="342"/>
    </location>
</feature>
<evidence type="ECO:0000313" key="3">
    <source>
        <dbReference type="EMBL" id="TGN10230.1"/>
    </source>
</evidence>
<dbReference type="OrthoDB" id="350069at2"/>
<evidence type="ECO:0000256" key="2">
    <source>
        <dbReference type="SAM" id="SignalP"/>
    </source>
</evidence>
<evidence type="ECO:0008006" key="5">
    <source>
        <dbReference type="Google" id="ProtNLM"/>
    </source>
</evidence>
<dbReference type="Pfam" id="PF05262">
    <property type="entry name" value="Borrelia_P83"/>
    <property type="match status" value="1"/>
</dbReference>
<keyword evidence="4" id="KW-1185">Reference proteome</keyword>
<comment type="caution">
    <text evidence="3">The sequence shown here is derived from an EMBL/GenBank/DDBJ whole genome shotgun (WGS) entry which is preliminary data.</text>
</comment>
<keyword evidence="2" id="KW-0732">Signal</keyword>
<feature type="compositionally biased region" description="Low complexity" evidence="1">
    <location>
        <begin position="343"/>
        <end position="354"/>
    </location>
</feature>
<evidence type="ECO:0000313" key="4">
    <source>
        <dbReference type="Proteomes" id="UP000298264"/>
    </source>
</evidence>
<accession>A0A4V3JX53</accession>
<dbReference type="RefSeq" id="WP_135764292.1">
    <property type="nucleotide sequence ID" value="NZ_RQHV01000045.1"/>
</dbReference>
<organism evidence="3 4">
    <name type="scientific">Leptospira ilyithenensis</name>
    <dbReference type="NCBI Taxonomy" id="2484901"/>
    <lineage>
        <taxon>Bacteria</taxon>
        <taxon>Pseudomonadati</taxon>
        <taxon>Spirochaetota</taxon>
        <taxon>Spirochaetia</taxon>
        <taxon>Leptospirales</taxon>
        <taxon>Leptospiraceae</taxon>
        <taxon>Leptospira</taxon>
    </lineage>
</organism>
<proteinExistence type="predicted"/>
<dbReference type="InterPro" id="IPR007926">
    <property type="entry name" value="Borrelia_P83"/>
</dbReference>
<reference evidence="3" key="1">
    <citation type="journal article" date="2019" name="PLoS Negl. Trop. Dis.">
        <title>Revisiting the worldwide diversity of Leptospira species in the environment.</title>
        <authorList>
            <person name="Vincent A.T."/>
            <person name="Schiettekatte O."/>
            <person name="Bourhy P."/>
            <person name="Veyrier F.J."/>
            <person name="Picardeau M."/>
        </authorList>
    </citation>
    <scope>NUCLEOTIDE SEQUENCE [LARGE SCALE GENOMIC DNA]</scope>
    <source>
        <strain evidence="3">201400974</strain>
    </source>
</reference>